<keyword evidence="2" id="KW-1185">Reference proteome</keyword>
<dbReference type="InterPro" id="IPR036226">
    <property type="entry name" value="LipOase_C_sf"/>
</dbReference>
<accession>A0ABN8N494</accession>
<feature type="non-terminal residue" evidence="1">
    <location>
        <position position="132"/>
    </location>
</feature>
<sequence>RPLNSRYVEDFPDTLRTKRELIIMLYKLLWLLSVKNSAVNFPVPDYGVFTPLMPTKVYNDTQVPPGKFGVFNLPNGNVSSVIAVNLGTLHYETLFDYYSLLSDPNASKLVEKYYNFYKKDISCKLKRRNWMR</sequence>
<dbReference type="Proteomes" id="UP001159405">
    <property type="component" value="Unassembled WGS sequence"/>
</dbReference>
<protein>
    <submittedName>
        <fullName evidence="1">Uncharacterized protein</fullName>
    </submittedName>
</protein>
<feature type="non-terminal residue" evidence="1">
    <location>
        <position position="1"/>
    </location>
</feature>
<dbReference type="Gene3D" id="1.20.245.10">
    <property type="entry name" value="Lipoxygenase-1, Domain 5"/>
    <property type="match status" value="1"/>
</dbReference>
<reference evidence="1 2" key="1">
    <citation type="submission" date="2022-05" db="EMBL/GenBank/DDBJ databases">
        <authorList>
            <consortium name="Genoscope - CEA"/>
            <person name="William W."/>
        </authorList>
    </citation>
    <scope>NUCLEOTIDE SEQUENCE [LARGE SCALE GENOMIC DNA]</scope>
</reference>
<name>A0ABN8N494_9CNID</name>
<dbReference type="SUPFAM" id="SSF48484">
    <property type="entry name" value="Lipoxigenase"/>
    <property type="match status" value="1"/>
</dbReference>
<gene>
    <name evidence="1" type="ORF">PLOB_00001082</name>
</gene>
<comment type="caution">
    <text evidence="1">The sequence shown here is derived from an EMBL/GenBank/DDBJ whole genome shotgun (WGS) entry which is preliminary data.</text>
</comment>
<evidence type="ECO:0000313" key="1">
    <source>
        <dbReference type="EMBL" id="CAH3042713.1"/>
    </source>
</evidence>
<dbReference type="EMBL" id="CALNXK010000010">
    <property type="protein sequence ID" value="CAH3042713.1"/>
    <property type="molecule type" value="Genomic_DNA"/>
</dbReference>
<proteinExistence type="predicted"/>
<evidence type="ECO:0000313" key="2">
    <source>
        <dbReference type="Proteomes" id="UP001159405"/>
    </source>
</evidence>
<organism evidence="1 2">
    <name type="scientific">Porites lobata</name>
    <dbReference type="NCBI Taxonomy" id="104759"/>
    <lineage>
        <taxon>Eukaryota</taxon>
        <taxon>Metazoa</taxon>
        <taxon>Cnidaria</taxon>
        <taxon>Anthozoa</taxon>
        <taxon>Hexacorallia</taxon>
        <taxon>Scleractinia</taxon>
        <taxon>Fungiina</taxon>
        <taxon>Poritidae</taxon>
        <taxon>Porites</taxon>
    </lineage>
</organism>